<gene>
    <name evidence="1" type="ORF">CEXT_466201</name>
</gene>
<comment type="caution">
    <text evidence="1">The sequence shown here is derived from an EMBL/GenBank/DDBJ whole genome shotgun (WGS) entry which is preliminary data.</text>
</comment>
<dbReference type="EMBL" id="BPLR01016701">
    <property type="protein sequence ID" value="GIY85841.1"/>
    <property type="molecule type" value="Genomic_DNA"/>
</dbReference>
<keyword evidence="2" id="KW-1185">Reference proteome</keyword>
<dbReference type="AlphaFoldDB" id="A0AAV4WTM2"/>
<evidence type="ECO:0000313" key="1">
    <source>
        <dbReference type="EMBL" id="GIY85841.1"/>
    </source>
</evidence>
<reference evidence="1 2" key="1">
    <citation type="submission" date="2021-06" db="EMBL/GenBank/DDBJ databases">
        <title>Caerostris extrusa draft genome.</title>
        <authorList>
            <person name="Kono N."/>
            <person name="Arakawa K."/>
        </authorList>
    </citation>
    <scope>NUCLEOTIDE SEQUENCE [LARGE SCALE GENOMIC DNA]</scope>
</reference>
<name>A0AAV4WTM2_CAEEX</name>
<protein>
    <submittedName>
        <fullName evidence="1">Uncharacterized protein</fullName>
    </submittedName>
</protein>
<sequence length="91" mass="10244">MSIENKLVEMRSCEGSSDKHLARALHLAPFPDSSHWSIEARADACDWSKRDTFSVRPVQLGFGGNICSKAVLRSQMAQAKALLLRYLLDYF</sequence>
<accession>A0AAV4WTM2</accession>
<organism evidence="1 2">
    <name type="scientific">Caerostris extrusa</name>
    <name type="common">Bark spider</name>
    <name type="synonym">Caerostris bankana</name>
    <dbReference type="NCBI Taxonomy" id="172846"/>
    <lineage>
        <taxon>Eukaryota</taxon>
        <taxon>Metazoa</taxon>
        <taxon>Ecdysozoa</taxon>
        <taxon>Arthropoda</taxon>
        <taxon>Chelicerata</taxon>
        <taxon>Arachnida</taxon>
        <taxon>Araneae</taxon>
        <taxon>Araneomorphae</taxon>
        <taxon>Entelegynae</taxon>
        <taxon>Araneoidea</taxon>
        <taxon>Araneidae</taxon>
        <taxon>Caerostris</taxon>
    </lineage>
</organism>
<evidence type="ECO:0000313" key="2">
    <source>
        <dbReference type="Proteomes" id="UP001054945"/>
    </source>
</evidence>
<proteinExistence type="predicted"/>
<dbReference type="Proteomes" id="UP001054945">
    <property type="component" value="Unassembled WGS sequence"/>
</dbReference>